<evidence type="ECO:0000313" key="3">
    <source>
        <dbReference type="Proteomes" id="UP000013909"/>
    </source>
</evidence>
<dbReference type="PROSITE" id="PS51677">
    <property type="entry name" value="NODB"/>
    <property type="match status" value="1"/>
</dbReference>
<dbReference type="STRING" id="1232681.ADIS_1638"/>
<dbReference type="Gene3D" id="2.60.120.260">
    <property type="entry name" value="Galactose-binding domain-like"/>
    <property type="match status" value="1"/>
</dbReference>
<name>R7ZUV2_9BACT</name>
<dbReference type="GO" id="GO:0005975">
    <property type="term" value="P:carbohydrate metabolic process"/>
    <property type="evidence" value="ECO:0007669"/>
    <property type="project" value="InterPro"/>
</dbReference>
<dbReference type="GO" id="GO:0016810">
    <property type="term" value="F:hydrolase activity, acting on carbon-nitrogen (but not peptide) bonds"/>
    <property type="evidence" value="ECO:0007669"/>
    <property type="project" value="InterPro"/>
</dbReference>
<dbReference type="Gene3D" id="3.20.20.370">
    <property type="entry name" value="Glycoside hydrolase/deacetylase"/>
    <property type="match status" value="1"/>
</dbReference>
<reference evidence="2 3" key="1">
    <citation type="submission" date="2013-02" db="EMBL/GenBank/DDBJ databases">
        <title>A novel strain isolated from Lonar lake, Maharashtra, India.</title>
        <authorList>
            <person name="Singh A."/>
        </authorList>
    </citation>
    <scope>NUCLEOTIDE SEQUENCE [LARGE SCALE GENOMIC DNA]</scope>
    <source>
        <strain evidence="2 3">AK24</strain>
    </source>
</reference>
<accession>R7ZUV2</accession>
<evidence type="ECO:0000259" key="1">
    <source>
        <dbReference type="PROSITE" id="PS51677"/>
    </source>
</evidence>
<protein>
    <submittedName>
        <fullName evidence="2">Polysaccharide deacetylase family protein</fullName>
    </submittedName>
</protein>
<dbReference type="PANTHER" id="PTHR10587">
    <property type="entry name" value="GLYCOSYL TRANSFERASE-RELATED"/>
    <property type="match status" value="1"/>
</dbReference>
<feature type="domain" description="NodB homology" evidence="1">
    <location>
        <begin position="36"/>
        <end position="253"/>
    </location>
</feature>
<dbReference type="SUPFAM" id="SSF88713">
    <property type="entry name" value="Glycoside hydrolase/deacetylase"/>
    <property type="match status" value="1"/>
</dbReference>
<dbReference type="InterPro" id="IPR011330">
    <property type="entry name" value="Glyco_hydro/deAcase_b/a-brl"/>
</dbReference>
<comment type="caution">
    <text evidence="2">The sequence shown here is derived from an EMBL/GenBank/DDBJ whole genome shotgun (WGS) entry which is preliminary data.</text>
</comment>
<dbReference type="InterPro" id="IPR002509">
    <property type="entry name" value="NODB_dom"/>
</dbReference>
<gene>
    <name evidence="2" type="ORF">ADIS_1638</name>
</gene>
<organism evidence="2 3">
    <name type="scientific">Lunatimonas lonarensis</name>
    <dbReference type="NCBI Taxonomy" id="1232681"/>
    <lineage>
        <taxon>Bacteria</taxon>
        <taxon>Pseudomonadati</taxon>
        <taxon>Bacteroidota</taxon>
        <taxon>Cytophagia</taxon>
        <taxon>Cytophagales</taxon>
        <taxon>Cyclobacteriaceae</taxon>
    </lineage>
</organism>
<keyword evidence="3" id="KW-1185">Reference proteome</keyword>
<dbReference type="SUPFAM" id="SSF49785">
    <property type="entry name" value="Galactose-binding domain-like"/>
    <property type="match status" value="1"/>
</dbReference>
<dbReference type="EMBL" id="AQHR01000048">
    <property type="protein sequence ID" value="EON77925.1"/>
    <property type="molecule type" value="Genomic_DNA"/>
</dbReference>
<dbReference type="AlphaFoldDB" id="R7ZUV2"/>
<proteinExistence type="predicted"/>
<dbReference type="CDD" id="cd10967">
    <property type="entry name" value="CE4_GLA_like_6s"/>
    <property type="match status" value="1"/>
</dbReference>
<evidence type="ECO:0000313" key="2">
    <source>
        <dbReference type="EMBL" id="EON77925.1"/>
    </source>
</evidence>
<dbReference type="RefSeq" id="WP_010853777.1">
    <property type="nucleotide sequence ID" value="NZ_AQHR01000048.1"/>
</dbReference>
<dbReference type="InterPro" id="IPR008979">
    <property type="entry name" value="Galactose-bd-like_sf"/>
</dbReference>
<dbReference type="Pfam" id="PF01522">
    <property type="entry name" value="Polysacc_deac_1"/>
    <property type="match status" value="1"/>
</dbReference>
<dbReference type="OrthoDB" id="9806342at2"/>
<dbReference type="InterPro" id="IPR050248">
    <property type="entry name" value="Polysacc_deacetylase_ArnD"/>
</dbReference>
<dbReference type="Proteomes" id="UP000013909">
    <property type="component" value="Unassembled WGS sequence"/>
</dbReference>
<sequence>MKPSKILLSCFFILLYVSNPVLGQEVKFPWPEGKKMALSLSFDDARASNPTHGIPLLDQYGIRATFFVVPQSVQNNLEGWRKAVASGHEMANHSIVHPCSGNFVWSRNKALENYTLDKMRTELLQANFEIENLLGVKPTVYAYPCGQMYVGRGPYAQSLVPLISELFVAGRGWLAEAPVDPLYTDMAQLTGIEMDNKSFDQIKAYIDQAAANGQWLVLAGHETNDSGRQTTYLETLRQLAAYVNNPENGIWVAPIGEIADYVQATRKAMADTVNMPQLVRAAADGTLHLTAENGRGVGPRIEYMPDWRAFGWFTGKDQVEWEVDAPHSGTYQAVMEWSVSDEESGKGFVFESSTDGIKGRVERSGSWETFKTLSIGKLKLQGGYNKLVFRPEEDFGSVGALLDLKQITLIPLF</sequence>